<evidence type="ECO:0000313" key="7">
    <source>
        <dbReference type="EMBL" id="MBJ8349337.1"/>
    </source>
</evidence>
<reference evidence="7 8" key="1">
    <citation type="journal article" date="2021" name="Int. J. Syst. Evol. Microbiol.">
        <title>Streptococcus vicugnae sp. nov., isolated from faeces of alpacas (Vicugna pacos) and cattle (Bos taurus), Streptococcus zalophi sp. nov., and Streptococcus pacificus sp. nov., isolated from respiratory tract of California sea lions (Zalophus californianus).</title>
        <authorList>
            <person name="Volokhov D.V."/>
            <person name="Zagorodnyaya T.A."/>
            <person name="Shen Z."/>
            <person name="Blom J."/>
            <person name="Furtak V.A."/>
            <person name="Eisenberg T."/>
            <person name="Fan P."/>
            <person name="Jeong K.C."/>
            <person name="Gao Y."/>
            <person name="Zhang S."/>
            <person name="Amselle M."/>
        </authorList>
    </citation>
    <scope>NUCLEOTIDE SEQUENCE [LARGE SCALE GENOMIC DNA]</scope>
    <source>
        <strain evidence="8">CSL7508-lung</strain>
    </source>
</reference>
<comment type="subcellular location">
    <subcellularLocation>
        <location evidence="1">Cell membrane</location>
        <topology evidence="1">Multi-pass membrane protein</topology>
    </subcellularLocation>
</comment>
<evidence type="ECO:0000256" key="4">
    <source>
        <dbReference type="ARBA" id="ARBA00022989"/>
    </source>
</evidence>
<comment type="caution">
    <text evidence="7">The sequence shown here is derived from an EMBL/GenBank/DDBJ whole genome shotgun (WGS) entry which is preliminary data.</text>
</comment>
<keyword evidence="4 6" id="KW-1133">Transmembrane helix</keyword>
<feature type="transmembrane region" description="Helical" evidence="6">
    <location>
        <begin position="190"/>
        <end position="206"/>
    </location>
</feature>
<dbReference type="Pfam" id="PF01943">
    <property type="entry name" value="Polysacc_synt"/>
    <property type="match status" value="1"/>
</dbReference>
<keyword evidence="5 6" id="KW-0472">Membrane</keyword>
<feature type="transmembrane region" description="Helical" evidence="6">
    <location>
        <begin position="229"/>
        <end position="248"/>
    </location>
</feature>
<evidence type="ECO:0000313" key="8">
    <source>
        <dbReference type="Proteomes" id="UP000644875"/>
    </source>
</evidence>
<gene>
    <name evidence="7" type="ORF">JHK64_01660</name>
</gene>
<feature type="transmembrane region" description="Helical" evidence="6">
    <location>
        <begin position="334"/>
        <end position="353"/>
    </location>
</feature>
<evidence type="ECO:0000256" key="5">
    <source>
        <dbReference type="ARBA" id="ARBA00023136"/>
    </source>
</evidence>
<feature type="transmembrane region" description="Helical" evidence="6">
    <location>
        <begin position="269"/>
        <end position="290"/>
    </location>
</feature>
<feature type="transmembrane region" description="Helical" evidence="6">
    <location>
        <begin position="421"/>
        <end position="442"/>
    </location>
</feature>
<dbReference type="PANTHER" id="PTHR30250:SF11">
    <property type="entry name" value="O-ANTIGEN TRANSPORTER-RELATED"/>
    <property type="match status" value="1"/>
</dbReference>
<keyword evidence="3 6" id="KW-0812">Transmembrane</keyword>
<dbReference type="InterPro" id="IPR050833">
    <property type="entry name" value="Poly_Biosynth_Transport"/>
</dbReference>
<keyword evidence="8" id="KW-1185">Reference proteome</keyword>
<dbReference type="EMBL" id="JAENBP010000002">
    <property type="protein sequence ID" value="MBJ8349337.1"/>
    <property type="molecule type" value="Genomic_DNA"/>
</dbReference>
<dbReference type="PANTHER" id="PTHR30250">
    <property type="entry name" value="PST FAMILY PREDICTED COLANIC ACID TRANSPORTER"/>
    <property type="match status" value="1"/>
</dbReference>
<feature type="transmembrane region" description="Helical" evidence="6">
    <location>
        <begin position="94"/>
        <end position="116"/>
    </location>
</feature>
<feature type="transmembrane region" description="Helical" evidence="6">
    <location>
        <begin position="147"/>
        <end position="169"/>
    </location>
</feature>
<evidence type="ECO:0000256" key="1">
    <source>
        <dbReference type="ARBA" id="ARBA00004651"/>
    </source>
</evidence>
<proteinExistence type="predicted"/>
<dbReference type="InterPro" id="IPR002797">
    <property type="entry name" value="Polysacc_synth"/>
</dbReference>
<dbReference type="Proteomes" id="UP000644875">
    <property type="component" value="Unassembled WGS sequence"/>
</dbReference>
<dbReference type="GO" id="GO:0005886">
    <property type="term" value="C:plasma membrane"/>
    <property type="evidence" value="ECO:0007669"/>
    <property type="project" value="UniProtKB-SubCell"/>
</dbReference>
<feature type="transmembrane region" description="Helical" evidence="6">
    <location>
        <begin position="20"/>
        <end position="41"/>
    </location>
</feature>
<accession>A0A934UD16</accession>
<feature type="transmembrane region" description="Helical" evidence="6">
    <location>
        <begin position="390"/>
        <end position="409"/>
    </location>
</feature>
<evidence type="ECO:0000256" key="2">
    <source>
        <dbReference type="ARBA" id="ARBA00022475"/>
    </source>
</evidence>
<protein>
    <submittedName>
        <fullName evidence="7">Oligosaccharide flippase family protein</fullName>
    </submittedName>
</protein>
<name>A0A934UD16_9STRE</name>
<feature type="transmembrane region" description="Helical" evidence="6">
    <location>
        <begin position="302"/>
        <end position="322"/>
    </location>
</feature>
<keyword evidence="2" id="KW-1003">Cell membrane</keyword>
<feature type="transmembrane region" description="Helical" evidence="6">
    <location>
        <begin position="123"/>
        <end position="141"/>
    </location>
</feature>
<dbReference type="AlphaFoldDB" id="A0A934UD16"/>
<feature type="transmembrane region" description="Helical" evidence="6">
    <location>
        <begin position="62"/>
        <end position="88"/>
    </location>
</feature>
<evidence type="ECO:0000256" key="3">
    <source>
        <dbReference type="ARBA" id="ARBA00022692"/>
    </source>
</evidence>
<sequence length="449" mass="51233">MAIPLLTTPYLSRVLGSEGIGSYSYAYTVAYYFVLFAMLGVNNYGNRTIAISRSDKKELSKNFWGIYFFQLLLSFVITIVYLFYAFYFAADKNIALIMFFYVLSAGLDINWFFFGIENFRITVIRNSIIKLMTLLCIFLFVKSSQDVNIYAFINVIGILLSQIVLWIVIRRYINFEKVSIKEILSHVKPNIILFIPVIAISLYKMMDKVMLAQLADFSQVGFFETSEKIIQIPLAIVTSIGTVMLPKISHIISKGMIETSEKYLERSMWFTLLIISAMSFGIMGVSKEFVPLFYGQGYEVNILLFQILLPSCIFIAIANIIRTQFLIPHKMDSIYIKSTILGAVVNIIINLLLIPNMAAIGAAIGTFFAEMSVCLFQIYSIRKSLPIGKYIIKASPFVIIGFMMYLLLYHINLDFSNFQNLIIKIAIGIIIYLISLVIFYVIQKRSHHA</sequence>
<evidence type="ECO:0000256" key="6">
    <source>
        <dbReference type="SAM" id="Phobius"/>
    </source>
</evidence>
<organism evidence="7 8">
    <name type="scientific">Streptococcus zalophi</name>
    <dbReference type="NCBI Taxonomy" id="640031"/>
    <lineage>
        <taxon>Bacteria</taxon>
        <taxon>Bacillati</taxon>
        <taxon>Bacillota</taxon>
        <taxon>Bacilli</taxon>
        <taxon>Lactobacillales</taxon>
        <taxon>Streptococcaceae</taxon>
        <taxon>Streptococcus</taxon>
    </lineage>
</organism>
<feature type="transmembrane region" description="Helical" evidence="6">
    <location>
        <begin position="359"/>
        <end position="378"/>
    </location>
</feature>